<feature type="non-terminal residue" evidence="1">
    <location>
        <position position="338"/>
    </location>
</feature>
<organism evidence="1 2">
    <name type="scientific">Haematococcus lacustris</name>
    <name type="common">Green alga</name>
    <name type="synonym">Haematococcus pluvialis</name>
    <dbReference type="NCBI Taxonomy" id="44745"/>
    <lineage>
        <taxon>Eukaryota</taxon>
        <taxon>Viridiplantae</taxon>
        <taxon>Chlorophyta</taxon>
        <taxon>core chlorophytes</taxon>
        <taxon>Chlorophyceae</taxon>
        <taxon>CS clade</taxon>
        <taxon>Chlamydomonadales</taxon>
        <taxon>Haematococcaceae</taxon>
        <taxon>Haematococcus</taxon>
    </lineage>
</organism>
<proteinExistence type="predicted"/>
<feature type="non-terminal residue" evidence="1">
    <location>
        <position position="1"/>
    </location>
</feature>
<evidence type="ECO:0000313" key="1">
    <source>
        <dbReference type="EMBL" id="GFH32690.1"/>
    </source>
</evidence>
<name>A0A6A0AIG4_HAELA</name>
<dbReference type="Proteomes" id="UP000485058">
    <property type="component" value="Unassembled WGS sequence"/>
</dbReference>
<evidence type="ECO:0000313" key="2">
    <source>
        <dbReference type="Proteomes" id="UP000485058"/>
    </source>
</evidence>
<reference evidence="1 2" key="1">
    <citation type="submission" date="2020-02" db="EMBL/GenBank/DDBJ databases">
        <title>Draft genome sequence of Haematococcus lacustris strain NIES-144.</title>
        <authorList>
            <person name="Morimoto D."/>
            <person name="Nakagawa S."/>
            <person name="Yoshida T."/>
            <person name="Sawayama S."/>
        </authorList>
    </citation>
    <scope>NUCLEOTIDE SEQUENCE [LARGE SCALE GENOMIC DNA]</scope>
    <source>
        <strain evidence="1 2">NIES-144</strain>
    </source>
</reference>
<protein>
    <submittedName>
        <fullName evidence="1">Uncharacterized protein</fullName>
    </submittedName>
</protein>
<sequence>MENSPLGDALLLLELGQRALRRAVQDALPSWPADAWREVASATCPREKLKELLQRADISEHVSDLAPHDSNAAEATATAATEVPPTLSASAMAMSPPAMLARPAEAAEAAEAALPTTSMALLPSPRATPDASACTSTAAHNSSHEVADSMEHGSQLNDTEEHDEPSFFCTTQHEGELVVMSNMEEVVEDYGLEEWSRLLNPGTSLAKYTKAKRWEALQQLVAPPLRSTAHSQWQSQQRGAAVEALVEDTHSWAEQVYGSLVQIARQRLNPDEQQRADIDIDIEGDRAEGQQGELTKQGAALPHGTEAGSGLAVGAGVSVAGAGRVPQPALGSVEVMRE</sequence>
<accession>A0A6A0AIG4</accession>
<comment type="caution">
    <text evidence="1">The sequence shown here is derived from an EMBL/GenBank/DDBJ whole genome shotgun (WGS) entry which is preliminary data.</text>
</comment>
<keyword evidence="2" id="KW-1185">Reference proteome</keyword>
<dbReference type="EMBL" id="BLLF01006980">
    <property type="protein sequence ID" value="GFH32690.1"/>
    <property type="molecule type" value="Genomic_DNA"/>
</dbReference>
<gene>
    <name evidence="1" type="ORF">HaLaN_31948</name>
</gene>
<dbReference type="AlphaFoldDB" id="A0A6A0AIG4"/>